<evidence type="ECO:0000313" key="2">
    <source>
        <dbReference type="EMBL" id="CAK8053949.1"/>
    </source>
</evidence>
<protein>
    <submittedName>
        <fullName evidence="2">Contains NAD(P)-binding and DUF2867 domains (YbjT)</fullName>
    </submittedName>
</protein>
<accession>A0ABM9N470</accession>
<proteinExistence type="predicted"/>
<evidence type="ECO:0000259" key="1">
    <source>
        <dbReference type="Pfam" id="PF13460"/>
    </source>
</evidence>
<gene>
    <name evidence="2" type="ORF">R54876_GBNLAHCA_00508</name>
</gene>
<dbReference type="InterPro" id="IPR036291">
    <property type="entry name" value="NAD(P)-bd_dom_sf"/>
</dbReference>
<feature type="domain" description="NAD(P)-binding" evidence="1">
    <location>
        <begin position="7"/>
        <end position="186"/>
    </location>
</feature>
<keyword evidence="3" id="KW-1185">Reference proteome</keyword>
<organism evidence="2 3">
    <name type="scientific">Eupransor demetentiae</name>
    <dbReference type="NCBI Taxonomy" id="3109584"/>
    <lineage>
        <taxon>Bacteria</taxon>
        <taxon>Bacillati</taxon>
        <taxon>Bacillota</taxon>
        <taxon>Bacilli</taxon>
        <taxon>Lactobacillales</taxon>
        <taxon>Lactobacillaceae</taxon>
        <taxon>Eupransor</taxon>
    </lineage>
</organism>
<dbReference type="PANTHER" id="PTHR43355:SF2">
    <property type="entry name" value="FLAVIN REDUCTASE (NADPH)"/>
    <property type="match status" value="1"/>
</dbReference>
<reference evidence="2 3" key="1">
    <citation type="submission" date="2024-01" db="EMBL/GenBank/DDBJ databases">
        <authorList>
            <person name="Botero Cardona J."/>
        </authorList>
    </citation>
    <scope>NUCLEOTIDE SEQUENCE [LARGE SCALE GENOMIC DNA]</scope>
    <source>
        <strain evidence="2 3">LMG 33000</strain>
    </source>
</reference>
<dbReference type="SUPFAM" id="SSF51735">
    <property type="entry name" value="NAD(P)-binding Rossmann-fold domains"/>
    <property type="match status" value="1"/>
</dbReference>
<dbReference type="PANTHER" id="PTHR43355">
    <property type="entry name" value="FLAVIN REDUCTASE (NADPH)"/>
    <property type="match status" value="1"/>
</dbReference>
<dbReference type="InterPro" id="IPR051606">
    <property type="entry name" value="Polyketide_Oxido-like"/>
</dbReference>
<dbReference type="Pfam" id="PF13460">
    <property type="entry name" value="NAD_binding_10"/>
    <property type="match status" value="1"/>
</dbReference>
<name>A0ABM9N470_9LACO</name>
<dbReference type="Proteomes" id="UP001314241">
    <property type="component" value="Unassembled WGS sequence"/>
</dbReference>
<evidence type="ECO:0000313" key="3">
    <source>
        <dbReference type="Proteomes" id="UP001314241"/>
    </source>
</evidence>
<dbReference type="InterPro" id="IPR016040">
    <property type="entry name" value="NAD(P)-bd_dom"/>
</dbReference>
<dbReference type="Gene3D" id="3.40.50.720">
    <property type="entry name" value="NAD(P)-binding Rossmann-like Domain"/>
    <property type="match status" value="1"/>
</dbReference>
<comment type="caution">
    <text evidence="2">The sequence shown here is derived from an EMBL/GenBank/DDBJ whole genome shotgun (WGS) entry which is preliminary data.</text>
</comment>
<dbReference type="RefSeq" id="WP_349641494.1">
    <property type="nucleotide sequence ID" value="NZ_CAWVOH010000001.1"/>
</dbReference>
<sequence>MKLLILGAAGQISRMLTERLLNESDDELTLYARDAKQRLGQYADNDRVTLIDGDFSDQALLEKAMTGQDAVFEGSDHELGTIVAAMRATGLKRIIVAGVLGVYNEVGGKFGDWNRAMIGDASAQRKQWVSDLENSGLDYTYMRMSWLYNQSGNTKYALTQKGEPFVGAQVTREAVVQYVIDLLNNPGRDVKASVGVYEPGSEKLDKPSFY</sequence>
<dbReference type="EMBL" id="CAWVOH010000001">
    <property type="protein sequence ID" value="CAK8053949.1"/>
    <property type="molecule type" value="Genomic_DNA"/>
</dbReference>